<evidence type="ECO:0000313" key="1">
    <source>
        <dbReference type="EMBL" id="KAJ5187111.1"/>
    </source>
</evidence>
<dbReference type="EMBL" id="JAPQKQ010000007">
    <property type="protein sequence ID" value="KAJ5187111.1"/>
    <property type="molecule type" value="Genomic_DNA"/>
</dbReference>
<sequence>MARLDKLLCQTDILYQVLSQQRCAFTILSSAAAFEPYLDWAKETRGMFKEGTWDTRDGESRVWRDIESHDVDPYNIWLLGHNACC</sequence>
<dbReference type="Proteomes" id="UP001150942">
    <property type="component" value="Unassembled WGS sequence"/>
</dbReference>
<keyword evidence="2" id="KW-1185">Reference proteome</keyword>
<evidence type="ECO:0000313" key="2">
    <source>
        <dbReference type="Proteomes" id="UP001150942"/>
    </source>
</evidence>
<proteinExistence type="predicted"/>
<accession>A0A9W9J3U0</accession>
<gene>
    <name evidence="1" type="ORF">N7449_010105</name>
</gene>
<comment type="caution">
    <text evidence="1">The sequence shown here is derived from an EMBL/GenBank/DDBJ whole genome shotgun (WGS) entry which is preliminary data.</text>
</comment>
<reference evidence="1" key="1">
    <citation type="submission" date="2022-11" db="EMBL/GenBank/DDBJ databases">
        <authorList>
            <person name="Petersen C."/>
        </authorList>
    </citation>
    <scope>NUCLEOTIDE SEQUENCE</scope>
    <source>
        <strain evidence="1">IBT 20477</strain>
    </source>
</reference>
<dbReference type="OrthoDB" id="4431628at2759"/>
<name>A0A9W9J3U0_9EURO</name>
<dbReference type="AlphaFoldDB" id="A0A9W9J3U0"/>
<reference evidence="1" key="2">
    <citation type="journal article" date="2023" name="IMA Fungus">
        <title>Comparative genomic study of the Penicillium genus elucidates a diverse pangenome and 15 lateral gene transfer events.</title>
        <authorList>
            <person name="Petersen C."/>
            <person name="Sorensen T."/>
            <person name="Nielsen M.R."/>
            <person name="Sondergaard T.E."/>
            <person name="Sorensen J.L."/>
            <person name="Fitzpatrick D.A."/>
            <person name="Frisvad J.C."/>
            <person name="Nielsen K.L."/>
        </authorList>
    </citation>
    <scope>NUCLEOTIDE SEQUENCE</scope>
    <source>
        <strain evidence="1">IBT 20477</strain>
    </source>
</reference>
<protein>
    <submittedName>
        <fullName evidence="1">Uncharacterized protein</fullName>
    </submittedName>
</protein>
<organism evidence="1 2">
    <name type="scientific">Penicillium cf. viridicatum</name>
    <dbReference type="NCBI Taxonomy" id="2972119"/>
    <lineage>
        <taxon>Eukaryota</taxon>
        <taxon>Fungi</taxon>
        <taxon>Dikarya</taxon>
        <taxon>Ascomycota</taxon>
        <taxon>Pezizomycotina</taxon>
        <taxon>Eurotiomycetes</taxon>
        <taxon>Eurotiomycetidae</taxon>
        <taxon>Eurotiales</taxon>
        <taxon>Aspergillaceae</taxon>
        <taxon>Penicillium</taxon>
    </lineage>
</organism>